<dbReference type="NCBIfam" id="TIGR01490">
    <property type="entry name" value="HAD-SF-IB-hyp1"/>
    <property type="match status" value="1"/>
</dbReference>
<evidence type="ECO:0000256" key="2">
    <source>
        <dbReference type="ARBA" id="ARBA00022801"/>
    </source>
</evidence>
<dbReference type="SUPFAM" id="SSF56784">
    <property type="entry name" value="HAD-like"/>
    <property type="match status" value="1"/>
</dbReference>
<dbReference type="InterPro" id="IPR023214">
    <property type="entry name" value="HAD_sf"/>
</dbReference>
<keyword evidence="1" id="KW-0479">Metal-binding</keyword>
<evidence type="ECO:0000313" key="5">
    <source>
        <dbReference type="Proteomes" id="UP000297475"/>
    </source>
</evidence>
<keyword evidence="3" id="KW-0460">Magnesium</keyword>
<comment type="caution">
    <text evidence="4">The sequence shown here is derived from an EMBL/GenBank/DDBJ whole genome shotgun (WGS) entry which is preliminary data.</text>
</comment>
<dbReference type="InterPro" id="IPR006385">
    <property type="entry name" value="HAD_hydro_SerB1"/>
</dbReference>
<dbReference type="CDD" id="cd02612">
    <property type="entry name" value="HAD_PGPPase"/>
    <property type="match status" value="1"/>
</dbReference>
<reference evidence="4 5" key="1">
    <citation type="submission" date="2019-04" db="EMBL/GenBank/DDBJ databases">
        <title>Natronospirillum operosus gen. nov., sp. nov., a haloalkaliphilic satellite isolated from decaying biomass of laboratory culture of cyanobacterium Geitlerinema sp. and proposal of Natronospirillaceae fam. nov. and Saccharospirillaceae fam. nov.</title>
        <authorList>
            <person name="Kevbrin V."/>
            <person name="Boltyanskaya Y."/>
            <person name="Koziaeva V."/>
            <person name="Grouzdev D.S."/>
            <person name="Park M."/>
            <person name="Cho J."/>
        </authorList>
    </citation>
    <scope>NUCLEOTIDE SEQUENCE [LARGE SCALE GENOMIC DNA]</scope>
    <source>
        <strain evidence="4 5">G-116</strain>
    </source>
</reference>
<dbReference type="NCBIfam" id="TIGR01488">
    <property type="entry name" value="HAD-SF-IB"/>
    <property type="match status" value="1"/>
</dbReference>
<organism evidence="4 5">
    <name type="scientific">Natronospirillum operosum</name>
    <dbReference type="NCBI Taxonomy" id="2759953"/>
    <lineage>
        <taxon>Bacteria</taxon>
        <taxon>Pseudomonadati</taxon>
        <taxon>Pseudomonadota</taxon>
        <taxon>Gammaproteobacteria</taxon>
        <taxon>Oceanospirillales</taxon>
        <taxon>Natronospirillaceae</taxon>
        <taxon>Natronospirillum</taxon>
    </lineage>
</organism>
<dbReference type="Pfam" id="PF12710">
    <property type="entry name" value="HAD"/>
    <property type="match status" value="1"/>
</dbReference>
<dbReference type="InterPro" id="IPR050582">
    <property type="entry name" value="HAD-like_SerB"/>
</dbReference>
<dbReference type="OrthoDB" id="9784466at2"/>
<keyword evidence="5" id="KW-1185">Reference proteome</keyword>
<gene>
    <name evidence="4" type="ORF">E4656_16810</name>
</gene>
<dbReference type="GO" id="GO:0016787">
    <property type="term" value="F:hydrolase activity"/>
    <property type="evidence" value="ECO:0007669"/>
    <property type="project" value="UniProtKB-KW"/>
</dbReference>
<evidence type="ECO:0000313" key="4">
    <source>
        <dbReference type="EMBL" id="TGG91377.1"/>
    </source>
</evidence>
<dbReference type="AlphaFoldDB" id="A0A4Z0WA77"/>
<protein>
    <submittedName>
        <fullName evidence="4">HAD family hydrolase</fullName>
    </submittedName>
</protein>
<dbReference type="PANTHER" id="PTHR43344:SF13">
    <property type="entry name" value="PHOSPHATASE RV3661-RELATED"/>
    <property type="match status" value="1"/>
</dbReference>
<dbReference type="GO" id="GO:0046872">
    <property type="term" value="F:metal ion binding"/>
    <property type="evidence" value="ECO:0007669"/>
    <property type="project" value="UniProtKB-KW"/>
</dbReference>
<dbReference type="PANTHER" id="PTHR43344">
    <property type="entry name" value="PHOSPHOSERINE PHOSPHATASE"/>
    <property type="match status" value="1"/>
</dbReference>
<sequence length="218" mass="24631">MALAIFDLDNTLLAGDSDHAWGAFLVAQGVVDRADYQRANDYFYARYQAGTLDIHEYVQFVVQPLQELGRNKREALREQFLQEVVSSMIAPGSAALLDRHRRQGDTLLIITATIDFITRPIADLLGVPSLLATQPEQDAEGQFTGRIDGVPAFREGKIKRLGDWLQDQDDTFPRRWFYSDSHNDLPLLEQVTDPVAVDPDPTLNQIAEHRSWPVISLR</sequence>
<accession>A0A4Z0WA77</accession>
<proteinExistence type="predicted"/>
<dbReference type="Gene3D" id="1.20.1440.100">
    <property type="entry name" value="SG protein - dephosphorylation function"/>
    <property type="match status" value="1"/>
</dbReference>
<keyword evidence="2 4" id="KW-0378">Hydrolase</keyword>
<dbReference type="Proteomes" id="UP000297475">
    <property type="component" value="Unassembled WGS sequence"/>
</dbReference>
<dbReference type="RefSeq" id="WP_135484469.1">
    <property type="nucleotide sequence ID" value="NZ_SRMF01000009.1"/>
</dbReference>
<dbReference type="Gene3D" id="3.40.50.1000">
    <property type="entry name" value="HAD superfamily/HAD-like"/>
    <property type="match status" value="1"/>
</dbReference>
<dbReference type="InterPro" id="IPR036412">
    <property type="entry name" value="HAD-like_sf"/>
</dbReference>
<dbReference type="EMBL" id="SRMF01000009">
    <property type="protein sequence ID" value="TGG91377.1"/>
    <property type="molecule type" value="Genomic_DNA"/>
</dbReference>
<evidence type="ECO:0000256" key="1">
    <source>
        <dbReference type="ARBA" id="ARBA00022723"/>
    </source>
</evidence>
<evidence type="ECO:0000256" key="3">
    <source>
        <dbReference type="ARBA" id="ARBA00022842"/>
    </source>
</evidence>
<name>A0A4Z0WA77_9GAMM</name>